<gene>
    <name evidence="1" type="ORF">AWC38_SpisGene6496</name>
</gene>
<proteinExistence type="predicted"/>
<sequence>MPDDVGVATKQVCLGCGYDYIVDAYSLVQPGQQSQSELRKQLWLYLTKDGGFSRKAYLQEEQSQLGMTRVHIDRFCLKEKEAQMIIAELKTGDFGAVKQIERTKIDQFTLPEKLTFTLPFGNVTSLKVGVKLTNERNDLLLETELLEVKIPSQTHLNETRQPVEHGHTPE</sequence>
<protein>
    <submittedName>
        <fullName evidence="1">Uncharacterized protein</fullName>
    </submittedName>
</protein>
<name>A0A2B4SDJ2_STYPI</name>
<accession>A0A2B4SDJ2</accession>
<comment type="caution">
    <text evidence="1">The sequence shown here is derived from an EMBL/GenBank/DDBJ whole genome shotgun (WGS) entry which is preliminary data.</text>
</comment>
<dbReference type="AlphaFoldDB" id="A0A2B4SDJ2"/>
<dbReference type="Proteomes" id="UP000225706">
    <property type="component" value="Unassembled WGS sequence"/>
</dbReference>
<reference evidence="2" key="1">
    <citation type="journal article" date="2017" name="bioRxiv">
        <title>Comparative analysis of the genomes of Stylophora pistillata and Acropora digitifera provides evidence for extensive differences between species of corals.</title>
        <authorList>
            <person name="Voolstra C.R."/>
            <person name="Li Y."/>
            <person name="Liew Y.J."/>
            <person name="Baumgarten S."/>
            <person name="Zoccola D."/>
            <person name="Flot J.-F."/>
            <person name="Tambutte S."/>
            <person name="Allemand D."/>
            <person name="Aranda M."/>
        </authorList>
    </citation>
    <scope>NUCLEOTIDE SEQUENCE [LARGE SCALE GENOMIC DNA]</scope>
</reference>
<evidence type="ECO:0000313" key="2">
    <source>
        <dbReference type="Proteomes" id="UP000225706"/>
    </source>
</evidence>
<keyword evidence="2" id="KW-1185">Reference proteome</keyword>
<evidence type="ECO:0000313" key="1">
    <source>
        <dbReference type="EMBL" id="PFX28744.1"/>
    </source>
</evidence>
<dbReference type="OrthoDB" id="5983220at2759"/>
<organism evidence="1 2">
    <name type="scientific">Stylophora pistillata</name>
    <name type="common">Smooth cauliflower coral</name>
    <dbReference type="NCBI Taxonomy" id="50429"/>
    <lineage>
        <taxon>Eukaryota</taxon>
        <taxon>Metazoa</taxon>
        <taxon>Cnidaria</taxon>
        <taxon>Anthozoa</taxon>
        <taxon>Hexacorallia</taxon>
        <taxon>Scleractinia</taxon>
        <taxon>Astrocoeniina</taxon>
        <taxon>Pocilloporidae</taxon>
        <taxon>Stylophora</taxon>
    </lineage>
</organism>
<dbReference type="EMBL" id="LSMT01000077">
    <property type="protein sequence ID" value="PFX28744.1"/>
    <property type="molecule type" value="Genomic_DNA"/>
</dbReference>